<keyword evidence="4 7" id="KW-0479">Metal-binding</keyword>
<gene>
    <name evidence="9" type="primary">pflA</name>
    <name evidence="9" type="ORF">LZ519_03410</name>
</gene>
<dbReference type="InterPro" id="IPR034457">
    <property type="entry name" value="Organic_radical-activating"/>
</dbReference>
<dbReference type="InterPro" id="IPR012838">
    <property type="entry name" value="PFL1_activating"/>
</dbReference>
<dbReference type="PANTHER" id="PTHR30352:SF5">
    <property type="entry name" value="PYRUVATE FORMATE-LYASE 1-ACTIVATING ENZYME"/>
    <property type="match status" value="1"/>
</dbReference>
<name>A0ABT0RDQ3_9SPHN</name>
<organism evidence="9 10">
    <name type="scientific">Sphingomonas anseongensis</name>
    <dbReference type="NCBI Taxonomy" id="2908207"/>
    <lineage>
        <taxon>Bacteria</taxon>
        <taxon>Pseudomonadati</taxon>
        <taxon>Pseudomonadota</taxon>
        <taxon>Alphaproteobacteria</taxon>
        <taxon>Sphingomonadales</taxon>
        <taxon>Sphingomonadaceae</taxon>
        <taxon>Sphingomonas</taxon>
    </lineage>
</organism>
<keyword evidence="3 7" id="KW-0949">S-adenosyl-L-methionine</keyword>
<comment type="cofactor">
    <cofactor evidence="7">
        <name>[4Fe-4S] cluster</name>
        <dbReference type="ChEBI" id="CHEBI:49883"/>
    </cofactor>
    <text evidence="7">Binds 1 [4Fe-4S] cluster. The cluster is coordinated with 3 cysteines and an exchangeable S-adenosyl-L-methionine.</text>
</comment>
<evidence type="ECO:0000313" key="10">
    <source>
        <dbReference type="Proteomes" id="UP001165343"/>
    </source>
</evidence>
<reference evidence="9" key="1">
    <citation type="submission" date="2022-05" db="EMBL/GenBank/DDBJ databases">
        <authorList>
            <person name="Jo J.-H."/>
            <person name="Im W.-T."/>
        </authorList>
    </citation>
    <scope>NUCLEOTIDE SEQUENCE</scope>
    <source>
        <strain evidence="9">RG327</strain>
    </source>
</reference>
<keyword evidence="9" id="KW-0670">Pyruvate</keyword>
<feature type="domain" description="Radical SAM core" evidence="8">
    <location>
        <begin position="52"/>
        <end position="273"/>
    </location>
</feature>
<keyword evidence="2" id="KW-0119">Carbohydrate metabolism</keyword>
<comment type="caution">
    <text evidence="9">The sequence shown here is derived from an EMBL/GenBank/DDBJ whole genome shotgun (WGS) entry which is preliminary data.</text>
</comment>
<evidence type="ECO:0000256" key="2">
    <source>
        <dbReference type="ARBA" id="ARBA00022526"/>
    </source>
</evidence>
<accession>A0ABT0RDQ3</accession>
<dbReference type="PROSITE" id="PS51918">
    <property type="entry name" value="RADICAL_SAM"/>
    <property type="match status" value="1"/>
</dbReference>
<comment type="catalytic activity">
    <reaction evidence="7">
        <text>glycyl-[formate C-acetyltransferase] + reduced [flavodoxin] + S-adenosyl-L-methionine = glycin-2-yl radical-[formate C-acetyltransferase] + semiquinone [flavodoxin] + 5'-deoxyadenosine + L-methionine + H(+)</text>
        <dbReference type="Rhea" id="RHEA:19225"/>
        <dbReference type="Rhea" id="RHEA-COMP:10622"/>
        <dbReference type="Rhea" id="RHEA-COMP:12190"/>
        <dbReference type="Rhea" id="RHEA-COMP:12191"/>
        <dbReference type="Rhea" id="RHEA-COMP:14480"/>
        <dbReference type="ChEBI" id="CHEBI:15378"/>
        <dbReference type="ChEBI" id="CHEBI:17319"/>
        <dbReference type="ChEBI" id="CHEBI:29947"/>
        <dbReference type="ChEBI" id="CHEBI:32722"/>
        <dbReference type="ChEBI" id="CHEBI:57618"/>
        <dbReference type="ChEBI" id="CHEBI:57844"/>
        <dbReference type="ChEBI" id="CHEBI:59789"/>
        <dbReference type="ChEBI" id="CHEBI:140311"/>
        <dbReference type="EC" id="1.97.1.4"/>
    </reaction>
</comment>
<evidence type="ECO:0000256" key="7">
    <source>
        <dbReference type="RuleBase" id="RU362053"/>
    </source>
</evidence>
<dbReference type="EC" id="1.97.1.4" evidence="7"/>
<dbReference type="InterPro" id="IPR007197">
    <property type="entry name" value="rSAM"/>
</dbReference>
<keyword evidence="1 7" id="KW-0004">4Fe-4S</keyword>
<evidence type="ECO:0000256" key="1">
    <source>
        <dbReference type="ARBA" id="ARBA00022485"/>
    </source>
</evidence>
<proteinExistence type="inferred from homology"/>
<comment type="subcellular location">
    <subcellularLocation>
        <location evidence="7">Cytoplasm</location>
    </subcellularLocation>
</comment>
<keyword evidence="5 7" id="KW-0408">Iron</keyword>
<evidence type="ECO:0000313" key="9">
    <source>
        <dbReference type="EMBL" id="MCL6678366.1"/>
    </source>
</evidence>
<dbReference type="EMBL" id="JAMGBC010000001">
    <property type="protein sequence ID" value="MCL6678366.1"/>
    <property type="molecule type" value="Genomic_DNA"/>
</dbReference>
<dbReference type="RefSeq" id="WP_249867324.1">
    <property type="nucleotide sequence ID" value="NZ_JAMGBC010000001.1"/>
</dbReference>
<keyword evidence="7 9" id="KW-0560">Oxidoreductase</keyword>
<dbReference type="SUPFAM" id="SSF102114">
    <property type="entry name" value="Radical SAM enzymes"/>
    <property type="match status" value="1"/>
</dbReference>
<evidence type="ECO:0000256" key="4">
    <source>
        <dbReference type="ARBA" id="ARBA00022723"/>
    </source>
</evidence>
<dbReference type="Gene3D" id="3.20.20.70">
    <property type="entry name" value="Aldolase class I"/>
    <property type="match status" value="1"/>
</dbReference>
<dbReference type="SFLD" id="SFLDG01066">
    <property type="entry name" value="organic_radical-activating_enz"/>
    <property type="match status" value="1"/>
</dbReference>
<evidence type="ECO:0000256" key="3">
    <source>
        <dbReference type="ARBA" id="ARBA00022691"/>
    </source>
</evidence>
<evidence type="ECO:0000256" key="6">
    <source>
        <dbReference type="ARBA" id="ARBA00023014"/>
    </source>
</evidence>
<dbReference type="NCBIfam" id="TIGR02493">
    <property type="entry name" value="PFLA"/>
    <property type="match status" value="1"/>
</dbReference>
<dbReference type="PANTHER" id="PTHR30352">
    <property type="entry name" value="PYRUVATE FORMATE-LYASE-ACTIVATING ENZYME"/>
    <property type="match status" value="1"/>
</dbReference>
<protein>
    <recommendedName>
        <fullName evidence="7">Pyruvate formate-lyase-activating enzyme</fullName>
        <ecNumber evidence="7">1.97.1.4</ecNumber>
    </recommendedName>
</protein>
<dbReference type="SFLD" id="SFLDS00029">
    <property type="entry name" value="Radical_SAM"/>
    <property type="match status" value="1"/>
</dbReference>
<keyword evidence="7" id="KW-0963">Cytoplasm</keyword>
<dbReference type="Proteomes" id="UP001165343">
    <property type="component" value="Unassembled WGS sequence"/>
</dbReference>
<comment type="similarity">
    <text evidence="7">Belongs to the organic radical-activating enzymes family.</text>
</comment>
<dbReference type="Pfam" id="PF04055">
    <property type="entry name" value="Radical_SAM"/>
    <property type="match status" value="1"/>
</dbReference>
<dbReference type="CDD" id="cd01335">
    <property type="entry name" value="Radical_SAM"/>
    <property type="match status" value="1"/>
</dbReference>
<dbReference type="GO" id="GO:0043365">
    <property type="term" value="F:[formate-C-acetyltransferase]-activating enzyme activity"/>
    <property type="evidence" value="ECO:0007669"/>
    <property type="project" value="UniProtKB-EC"/>
</dbReference>
<dbReference type="InterPro" id="IPR058240">
    <property type="entry name" value="rSAM_sf"/>
</dbReference>
<evidence type="ECO:0000256" key="5">
    <source>
        <dbReference type="ARBA" id="ARBA00023004"/>
    </source>
</evidence>
<sequence>MESNPPPTPLEASSPFEMRVSLGEGLPDTDVRSALKTGDMGFLHSFTTGSAVDGPGIRLVAWTTACMFRCKYCHNPDTWTLTNGIPVTLEQAIEEVRKYANGLRAIRGGFTLSGGEPLMQDRFAVRLFAAVQDMGVHTAIETNGYFGERLSDDELKTIDLVILDMKAIDRDQHRRVTGMHNDDILAFCDRLARLKRPMWLRYVLVPGLTDIPEEMAAVAKFGASLGVVQRAEILPFHQLGQYKWDRLGLEYSLADTKPPTDEQIAEAVRIFRAAGLAAD</sequence>
<comment type="function">
    <text evidence="7">Activation of pyruvate formate-lyase under anaerobic conditions by generation of an organic free radical, using S-adenosylmethionine and reduced flavodoxin as cosubstrates to produce 5'-deoxy-adenosine.</text>
</comment>
<keyword evidence="10" id="KW-1185">Reference proteome</keyword>
<dbReference type="InterPro" id="IPR013785">
    <property type="entry name" value="Aldolase_TIM"/>
</dbReference>
<keyword evidence="6 7" id="KW-0411">Iron-sulfur</keyword>
<evidence type="ECO:0000259" key="8">
    <source>
        <dbReference type="PROSITE" id="PS51918"/>
    </source>
</evidence>
<keyword evidence="2" id="KW-0313">Glucose metabolism</keyword>